<feature type="region of interest" description="Disordered" evidence="1">
    <location>
        <begin position="1"/>
        <end position="75"/>
    </location>
</feature>
<dbReference type="PANTHER" id="PTHR13384:SF19">
    <property type="entry name" value="G PATCH DOMAIN-CONTAINING PROTEIN 1"/>
    <property type="match status" value="1"/>
</dbReference>
<accession>A0A5B7FUZ2</accession>
<gene>
    <name evidence="3" type="ORF">E2C01_042500</name>
</gene>
<protein>
    <submittedName>
        <fullName evidence="3">G patch domain-containing protein 1</fullName>
    </submittedName>
</protein>
<comment type="caution">
    <text evidence="3">The sequence shown here is derived from an EMBL/GenBank/DDBJ whole genome shotgun (WGS) entry which is preliminary data.</text>
</comment>
<dbReference type="PANTHER" id="PTHR13384">
    <property type="entry name" value="G PATCH DOMAIN-CONTAINING PROTEIN 1"/>
    <property type="match status" value="1"/>
</dbReference>
<evidence type="ECO:0000313" key="3">
    <source>
        <dbReference type="EMBL" id="MPC48718.1"/>
    </source>
</evidence>
<keyword evidence="4" id="KW-1185">Reference proteome</keyword>
<evidence type="ECO:0000256" key="1">
    <source>
        <dbReference type="SAM" id="MobiDB-lite"/>
    </source>
</evidence>
<feature type="domain" description="G-patch" evidence="2">
    <location>
        <begin position="1"/>
        <end position="18"/>
    </location>
</feature>
<dbReference type="Pfam" id="PF01585">
    <property type="entry name" value="G-patch"/>
    <property type="match status" value="1"/>
</dbReference>
<feature type="compositionally biased region" description="Acidic residues" evidence="1">
    <location>
        <begin position="52"/>
        <end position="61"/>
    </location>
</feature>
<dbReference type="GO" id="GO:0005634">
    <property type="term" value="C:nucleus"/>
    <property type="evidence" value="ECO:0007669"/>
    <property type="project" value="TreeGrafter"/>
</dbReference>
<evidence type="ECO:0000313" key="4">
    <source>
        <dbReference type="Proteomes" id="UP000324222"/>
    </source>
</evidence>
<reference evidence="3 4" key="1">
    <citation type="submission" date="2019-05" db="EMBL/GenBank/DDBJ databases">
        <title>Another draft genome of Portunus trituberculatus and its Hox gene families provides insights of decapod evolution.</title>
        <authorList>
            <person name="Jeong J.-H."/>
            <person name="Song I."/>
            <person name="Kim S."/>
            <person name="Choi T."/>
            <person name="Kim D."/>
            <person name="Ryu S."/>
            <person name="Kim W."/>
        </authorList>
    </citation>
    <scope>NUCLEOTIDE SEQUENCE [LARGE SCALE GENOMIC DNA]</scope>
    <source>
        <tissue evidence="3">Muscle</tissue>
    </source>
</reference>
<evidence type="ECO:0000259" key="2">
    <source>
        <dbReference type="PROSITE" id="PS50174"/>
    </source>
</evidence>
<feature type="compositionally biased region" description="Basic residues" evidence="1">
    <location>
        <begin position="1"/>
        <end position="10"/>
    </location>
</feature>
<dbReference type="PROSITE" id="PS50174">
    <property type="entry name" value="G_PATCH"/>
    <property type="match status" value="1"/>
</dbReference>
<dbReference type="OrthoDB" id="20507at2759"/>
<dbReference type="GO" id="GO:0003723">
    <property type="term" value="F:RNA binding"/>
    <property type="evidence" value="ECO:0007669"/>
    <property type="project" value="TreeGrafter"/>
</dbReference>
<feature type="compositionally biased region" description="Low complexity" evidence="1">
    <location>
        <begin position="37"/>
        <end position="51"/>
    </location>
</feature>
<dbReference type="InterPro" id="IPR000467">
    <property type="entry name" value="G_patch_dom"/>
</dbReference>
<proteinExistence type="predicted"/>
<dbReference type="EMBL" id="VSRR010008434">
    <property type="protein sequence ID" value="MPC48718.1"/>
    <property type="molecule type" value="Genomic_DNA"/>
</dbReference>
<sequence>MGMKLLRRLGWRPGQGVGPRVSRQQKVSAQREKRRLLGSLGAGRRAGSSEGSSEDSEDEALQDVTYAPTDVPELSSMQPKVDQFGLGYTPLSRTPVLGGHINLFDPAPLSLTEKKKKLLIKGQVTLTRGNDVCN</sequence>
<name>A0A5B7FUZ2_PORTR</name>
<dbReference type="AlphaFoldDB" id="A0A5B7FUZ2"/>
<dbReference type="Proteomes" id="UP000324222">
    <property type="component" value="Unassembled WGS sequence"/>
</dbReference>
<organism evidence="3 4">
    <name type="scientific">Portunus trituberculatus</name>
    <name type="common">Swimming crab</name>
    <name type="synonym">Neptunus trituberculatus</name>
    <dbReference type="NCBI Taxonomy" id="210409"/>
    <lineage>
        <taxon>Eukaryota</taxon>
        <taxon>Metazoa</taxon>
        <taxon>Ecdysozoa</taxon>
        <taxon>Arthropoda</taxon>
        <taxon>Crustacea</taxon>
        <taxon>Multicrustacea</taxon>
        <taxon>Malacostraca</taxon>
        <taxon>Eumalacostraca</taxon>
        <taxon>Eucarida</taxon>
        <taxon>Decapoda</taxon>
        <taxon>Pleocyemata</taxon>
        <taxon>Brachyura</taxon>
        <taxon>Eubrachyura</taxon>
        <taxon>Portunoidea</taxon>
        <taxon>Portunidae</taxon>
        <taxon>Portuninae</taxon>
        <taxon>Portunus</taxon>
    </lineage>
</organism>